<evidence type="ECO:0000313" key="1">
    <source>
        <dbReference type="EMBL" id="CDA10489.1"/>
    </source>
</evidence>
<dbReference type="Proteomes" id="UP000017980">
    <property type="component" value="Unassembled WGS sequence"/>
</dbReference>
<reference evidence="1" key="1">
    <citation type="submission" date="2012-11" db="EMBL/GenBank/DDBJ databases">
        <title>Dependencies among metagenomic species, viruses, plasmids and units of genetic variation.</title>
        <authorList>
            <person name="Nielsen H.B."/>
            <person name="Almeida M."/>
            <person name="Juncker A.S."/>
            <person name="Rasmussen S."/>
            <person name="Li J."/>
            <person name="Sunagawa S."/>
            <person name="Plichta D."/>
            <person name="Gautier L."/>
            <person name="Le Chatelier E."/>
            <person name="Peletier E."/>
            <person name="Bonde I."/>
            <person name="Nielsen T."/>
            <person name="Manichanh C."/>
            <person name="Arumugam M."/>
            <person name="Batto J."/>
            <person name="Santos M.B.Q.D."/>
            <person name="Blom N."/>
            <person name="Borruel N."/>
            <person name="Burgdorf K.S."/>
            <person name="Boumezbeur F."/>
            <person name="Casellas F."/>
            <person name="Dore J."/>
            <person name="Guarner F."/>
            <person name="Hansen T."/>
            <person name="Hildebrand F."/>
            <person name="Kaas R.S."/>
            <person name="Kennedy S."/>
            <person name="Kristiansen K."/>
            <person name="Kultima J.R."/>
            <person name="Leonard P."/>
            <person name="Levenez F."/>
            <person name="Lund O."/>
            <person name="Moumen B."/>
            <person name="Le Paslier D."/>
            <person name="Pons N."/>
            <person name="Pedersen O."/>
            <person name="Prifti E."/>
            <person name="Qin J."/>
            <person name="Raes J."/>
            <person name="Tap J."/>
            <person name="Tims S."/>
            <person name="Ussery D.W."/>
            <person name="Yamada T."/>
            <person name="MetaHit consortium"/>
            <person name="Renault P."/>
            <person name="Sicheritz-Ponten T."/>
            <person name="Bork P."/>
            <person name="Wang J."/>
            <person name="Brunak S."/>
            <person name="Ehrlich S.D."/>
        </authorList>
    </citation>
    <scope>NUCLEOTIDE SEQUENCE [LARGE SCALE GENOMIC DNA]</scope>
</reference>
<name>R5XDM7_9FIRM</name>
<sequence length="51" mass="5769">MDTKGLYVKINKDVYDQLKSASKESGRKIKAIVQDALINEFSGIPTKIKER</sequence>
<evidence type="ECO:0000313" key="2">
    <source>
        <dbReference type="Proteomes" id="UP000017980"/>
    </source>
</evidence>
<dbReference type="AlphaFoldDB" id="R5XDM7"/>
<proteinExistence type="predicted"/>
<accession>R5XDM7</accession>
<protein>
    <recommendedName>
        <fullName evidence="3">Ribbon-helix-helix protein CopG domain-containing protein</fullName>
    </recommendedName>
</protein>
<evidence type="ECO:0008006" key="3">
    <source>
        <dbReference type="Google" id="ProtNLM"/>
    </source>
</evidence>
<dbReference type="RefSeq" id="WP_022071779.1">
    <property type="nucleotide sequence ID" value="NZ_HF999327.1"/>
</dbReference>
<comment type="caution">
    <text evidence="1">The sequence shown here is derived from an EMBL/GenBank/DDBJ whole genome shotgun (WGS) entry which is preliminary data.</text>
</comment>
<dbReference type="EMBL" id="CBBD010000040">
    <property type="protein sequence ID" value="CDA10489.1"/>
    <property type="molecule type" value="Genomic_DNA"/>
</dbReference>
<organism evidence="1 2">
    <name type="scientific">Intestinibacter bartlettii CAG:1329</name>
    <dbReference type="NCBI Taxonomy" id="1263063"/>
    <lineage>
        <taxon>Bacteria</taxon>
        <taxon>Bacillati</taxon>
        <taxon>Bacillota</taxon>
        <taxon>Clostridia</taxon>
        <taxon>Peptostreptococcales</taxon>
        <taxon>Peptostreptococcaceae</taxon>
        <taxon>Intestinibacter</taxon>
    </lineage>
</organism>
<gene>
    <name evidence="1" type="ORF">BN488_01528</name>
</gene>